<gene>
    <name evidence="1" type="ORF">GCM10007392_48260</name>
</gene>
<dbReference type="PROSITE" id="PS51257">
    <property type="entry name" value="PROKAR_LIPOPROTEIN"/>
    <property type="match status" value="1"/>
</dbReference>
<dbReference type="Gene3D" id="2.120.10.30">
    <property type="entry name" value="TolB, C-terminal domain"/>
    <property type="match status" value="1"/>
</dbReference>
<evidence type="ECO:0000313" key="2">
    <source>
        <dbReference type="Proteomes" id="UP000626148"/>
    </source>
</evidence>
<dbReference type="PANTHER" id="PTHR36842">
    <property type="entry name" value="PROTEIN TOLB HOMOLOG"/>
    <property type="match status" value="1"/>
</dbReference>
<dbReference type="SUPFAM" id="SSF82171">
    <property type="entry name" value="DPP6 N-terminal domain-like"/>
    <property type="match status" value="1"/>
</dbReference>
<proteinExistence type="predicted"/>
<accession>A0A918NIE1</accession>
<reference evidence="1" key="1">
    <citation type="journal article" date="2014" name="Int. J. Syst. Evol. Microbiol.">
        <title>Complete genome sequence of Corynebacterium casei LMG S-19264T (=DSM 44701T), isolated from a smear-ripened cheese.</title>
        <authorList>
            <consortium name="US DOE Joint Genome Institute (JGI-PGF)"/>
            <person name="Walter F."/>
            <person name="Albersmeier A."/>
            <person name="Kalinowski J."/>
            <person name="Ruckert C."/>
        </authorList>
    </citation>
    <scope>NUCLEOTIDE SEQUENCE</scope>
    <source>
        <strain evidence="1">KCTC 22169</strain>
    </source>
</reference>
<protein>
    <recommendedName>
        <fullName evidence="3">WD40-like Beta Propeller Repeat</fullName>
    </recommendedName>
</protein>
<name>A0A918NIE1_9GAMM</name>
<reference evidence="1" key="2">
    <citation type="submission" date="2020-09" db="EMBL/GenBank/DDBJ databases">
        <authorList>
            <person name="Sun Q."/>
            <person name="Kim S."/>
        </authorList>
    </citation>
    <scope>NUCLEOTIDE SEQUENCE</scope>
    <source>
        <strain evidence="1">KCTC 22169</strain>
    </source>
</reference>
<dbReference type="Proteomes" id="UP000626148">
    <property type="component" value="Unassembled WGS sequence"/>
</dbReference>
<sequence length="336" mass="36861">MFRAVCVAISAGAMLTGCTPDNSTDGNGNDGSGSNLPGRLYYESISQGHDIETGLVAYDPSTYTEELLLPGDDVRDFAISDDGQFIAIVSNSRAELVAFNRYDLDEISISDSGEKYNVPIRFSPDRSQLAYNVDYWADDDLRIKTSQGLEYHITSDDLDQITGDPPFSWDWLDDSTIVFASGNTLFKMTDLSSGQFSPVYQVSGDVDLGNVSVSNDGTRVAFTEARPSVSDQLGDVFILNFDSGSVRQMTTDARARDTIWSPDDSYIAFAIGMRDASGSPHLDKCTRVYALPVSVDSPVNISVDSFEPSVKLERILGGEREELCIRSRSALYWLED</sequence>
<organism evidence="1 2">
    <name type="scientific">Saccharospirillum salsuginis</name>
    <dbReference type="NCBI Taxonomy" id="418750"/>
    <lineage>
        <taxon>Bacteria</taxon>
        <taxon>Pseudomonadati</taxon>
        <taxon>Pseudomonadota</taxon>
        <taxon>Gammaproteobacteria</taxon>
        <taxon>Oceanospirillales</taxon>
        <taxon>Saccharospirillaceae</taxon>
        <taxon>Saccharospirillum</taxon>
    </lineage>
</organism>
<dbReference type="PANTHER" id="PTHR36842:SF1">
    <property type="entry name" value="PROTEIN TOLB"/>
    <property type="match status" value="1"/>
</dbReference>
<evidence type="ECO:0000313" key="1">
    <source>
        <dbReference type="EMBL" id="GGX75451.1"/>
    </source>
</evidence>
<dbReference type="EMBL" id="BMXR01000021">
    <property type="protein sequence ID" value="GGX75451.1"/>
    <property type="molecule type" value="Genomic_DNA"/>
</dbReference>
<evidence type="ECO:0008006" key="3">
    <source>
        <dbReference type="Google" id="ProtNLM"/>
    </source>
</evidence>
<dbReference type="InterPro" id="IPR011042">
    <property type="entry name" value="6-blade_b-propeller_TolB-like"/>
</dbReference>
<keyword evidence="2" id="KW-1185">Reference proteome</keyword>
<comment type="caution">
    <text evidence="1">The sequence shown here is derived from an EMBL/GenBank/DDBJ whole genome shotgun (WGS) entry which is preliminary data.</text>
</comment>
<dbReference type="AlphaFoldDB" id="A0A918NIE1"/>